<dbReference type="SUPFAM" id="SSF50965">
    <property type="entry name" value="Galactose oxidase, central domain"/>
    <property type="match status" value="1"/>
</dbReference>
<name>A0ABP9PST2_9BACT</name>
<keyword evidence="1" id="KW-0880">Kelch repeat</keyword>
<gene>
    <name evidence="4" type="ORF">GCM10023213_44790</name>
</gene>
<reference evidence="5" key="1">
    <citation type="journal article" date="2019" name="Int. J. Syst. Evol. Microbiol.">
        <title>The Global Catalogue of Microorganisms (GCM) 10K type strain sequencing project: providing services to taxonomists for standard genome sequencing and annotation.</title>
        <authorList>
            <consortium name="The Broad Institute Genomics Platform"/>
            <consortium name="The Broad Institute Genome Sequencing Center for Infectious Disease"/>
            <person name="Wu L."/>
            <person name="Ma J."/>
        </authorList>
    </citation>
    <scope>NUCLEOTIDE SEQUENCE [LARGE SCALE GENOMIC DNA]</scope>
    <source>
        <strain evidence="5">JCM 18053</strain>
    </source>
</reference>
<dbReference type="PANTHER" id="PTHR45632:SF3">
    <property type="entry name" value="KELCH-LIKE PROTEIN 32"/>
    <property type="match status" value="1"/>
</dbReference>
<evidence type="ECO:0008006" key="6">
    <source>
        <dbReference type="Google" id="ProtNLM"/>
    </source>
</evidence>
<feature type="chain" id="PRO_5045039089" description="N-acetylneuraminic acid mutarotase" evidence="3">
    <location>
        <begin position="24"/>
        <end position="349"/>
    </location>
</feature>
<protein>
    <recommendedName>
        <fullName evidence="6">N-acetylneuraminic acid mutarotase</fullName>
    </recommendedName>
</protein>
<accession>A0ABP9PST2</accession>
<evidence type="ECO:0000256" key="1">
    <source>
        <dbReference type="ARBA" id="ARBA00022441"/>
    </source>
</evidence>
<dbReference type="InterPro" id="IPR056734">
    <property type="entry name" value="NANM"/>
</dbReference>
<evidence type="ECO:0000313" key="5">
    <source>
        <dbReference type="Proteomes" id="UP001499852"/>
    </source>
</evidence>
<feature type="signal peptide" evidence="3">
    <location>
        <begin position="1"/>
        <end position="23"/>
    </location>
</feature>
<dbReference type="InterPro" id="IPR015915">
    <property type="entry name" value="Kelch-typ_b-propeller"/>
</dbReference>
<evidence type="ECO:0000256" key="2">
    <source>
        <dbReference type="ARBA" id="ARBA00022737"/>
    </source>
</evidence>
<dbReference type="EMBL" id="BAABIA010000011">
    <property type="protein sequence ID" value="GAA5148464.1"/>
    <property type="molecule type" value="Genomic_DNA"/>
</dbReference>
<dbReference type="Proteomes" id="UP001499852">
    <property type="component" value="Unassembled WGS sequence"/>
</dbReference>
<evidence type="ECO:0000313" key="4">
    <source>
        <dbReference type="EMBL" id="GAA5148464.1"/>
    </source>
</evidence>
<evidence type="ECO:0000256" key="3">
    <source>
        <dbReference type="SAM" id="SignalP"/>
    </source>
</evidence>
<keyword evidence="5" id="KW-1185">Reference proteome</keyword>
<dbReference type="PANTHER" id="PTHR45632">
    <property type="entry name" value="LD33804P"/>
    <property type="match status" value="1"/>
</dbReference>
<comment type="caution">
    <text evidence="4">The sequence shown here is derived from an EMBL/GenBank/DDBJ whole genome shotgun (WGS) entry which is preliminary data.</text>
</comment>
<dbReference type="Gene3D" id="2.120.10.80">
    <property type="entry name" value="Kelch-type beta propeller"/>
    <property type="match status" value="1"/>
</dbReference>
<proteinExistence type="predicted"/>
<keyword evidence="2" id="KW-0677">Repeat</keyword>
<keyword evidence="3" id="KW-0732">Signal</keyword>
<sequence>MTAALMKSVLSALLLMLSFPAAAEDDWASLTPLPDAEGFAGSFAGVSSGALLVAGGTHFPDKRPWEGGTKVWYDTIYALEKPDGKWVKAGKLPRPNGYGVSITTEDGLICIGGGDATANFRDVFRLRYAEGKITTQALPMLPKPCAFMAGVEMNGTVYVAGGIETPAATAALGTLWALDLKQTGEGWRELAPCPGSARILATMAACDGMLYFISGAALKPDVGGKPARVWLNDAWSFRPNQGWKKIADIPRVAVAAPSPAPVVDGHIFILGGDDGALVDFEPKEKHPGFPREILSYHPGSNTWNGVGELPFSLVTSPSVEWLGCTVIAGGEARPGKRSPAVWRGRLVAP</sequence>
<organism evidence="4 5">
    <name type="scientific">Prosthecobacter algae</name>
    <dbReference type="NCBI Taxonomy" id="1144682"/>
    <lineage>
        <taxon>Bacteria</taxon>
        <taxon>Pseudomonadati</taxon>
        <taxon>Verrucomicrobiota</taxon>
        <taxon>Verrucomicrobiia</taxon>
        <taxon>Verrucomicrobiales</taxon>
        <taxon>Verrucomicrobiaceae</taxon>
        <taxon>Prosthecobacter</taxon>
    </lineage>
</organism>
<dbReference type="InterPro" id="IPR011043">
    <property type="entry name" value="Gal_Oxase/kelch_b-propeller"/>
</dbReference>
<dbReference type="Pfam" id="PF24996">
    <property type="entry name" value="NANM"/>
    <property type="match status" value="1"/>
</dbReference>